<dbReference type="InterPro" id="IPR000944">
    <property type="entry name" value="Tscrpt_reg_Rrf2"/>
</dbReference>
<dbReference type="SUPFAM" id="SSF46785">
    <property type="entry name" value="Winged helix' DNA-binding domain"/>
    <property type="match status" value="1"/>
</dbReference>
<dbReference type="PROSITE" id="PS51197">
    <property type="entry name" value="HTH_RRF2_2"/>
    <property type="match status" value="1"/>
</dbReference>
<evidence type="ECO:0000313" key="2">
    <source>
        <dbReference type="Proteomes" id="UP000822142"/>
    </source>
</evidence>
<dbReference type="PANTHER" id="PTHR33221">
    <property type="entry name" value="WINGED HELIX-TURN-HELIX TRANSCRIPTIONAL REGULATOR, RRF2 FAMILY"/>
    <property type="match status" value="1"/>
</dbReference>
<protein>
    <submittedName>
        <fullName evidence="1">Rrf2 family transcriptional regulator</fullName>
    </submittedName>
</protein>
<proteinExistence type="predicted"/>
<gene>
    <name evidence="1" type="ORF">G5A70_06370</name>
</gene>
<dbReference type="InterPro" id="IPR036390">
    <property type="entry name" value="WH_DNA-bd_sf"/>
</dbReference>
<keyword evidence="2" id="KW-1185">Reference proteome</keyword>
<comment type="caution">
    <text evidence="1">The sequence shown here is derived from an EMBL/GenBank/DDBJ whole genome shotgun (WGS) entry which is preliminary data.</text>
</comment>
<dbReference type="Proteomes" id="UP000822142">
    <property type="component" value="Unassembled WGS sequence"/>
</dbReference>
<dbReference type="Gene3D" id="1.10.10.10">
    <property type="entry name" value="Winged helix-like DNA-binding domain superfamily/Winged helix DNA-binding domain"/>
    <property type="match status" value="1"/>
</dbReference>
<name>A0ABX2I671_BLAHA</name>
<sequence>MQISSRFTIAVHILLCIDTFQGKYKLTSEFLASSVHVNPVIIRKILSQLKAAGIVEVQRGSGGASIVGKLEEISFLDIYRAVECVEKEGLFHFHESPNPLCPVGRNIHQVLDGRLIQVQNALERELEKMTLADVVKDARTCMAKETE</sequence>
<organism evidence="1 2">
    <name type="scientific">Blautia hansenii</name>
    <name type="common">Ruminococcus hansenii</name>
    <dbReference type="NCBI Taxonomy" id="1322"/>
    <lineage>
        <taxon>Bacteria</taxon>
        <taxon>Bacillati</taxon>
        <taxon>Bacillota</taxon>
        <taxon>Clostridia</taxon>
        <taxon>Lachnospirales</taxon>
        <taxon>Lachnospiraceae</taxon>
        <taxon>Blautia</taxon>
    </lineage>
</organism>
<dbReference type="Pfam" id="PF02082">
    <property type="entry name" value="Rrf2"/>
    <property type="match status" value="1"/>
</dbReference>
<accession>A0ABX2I671</accession>
<dbReference type="RefSeq" id="WP_173748842.1">
    <property type="nucleotide sequence ID" value="NZ_JAAITA010000005.1"/>
</dbReference>
<dbReference type="InterPro" id="IPR036388">
    <property type="entry name" value="WH-like_DNA-bd_sf"/>
</dbReference>
<dbReference type="PANTHER" id="PTHR33221:SF15">
    <property type="entry name" value="HTH-TYPE TRANSCRIPTIONAL REGULATOR YWGB-RELATED"/>
    <property type="match status" value="1"/>
</dbReference>
<reference evidence="1 2" key="1">
    <citation type="journal article" date="2020" name="Cell Host Microbe">
        <title>Functional and Genomic Variation between Human-Derived Isolates of Lachnospiraceae Reveals Inter- and Intra-Species Diversity.</title>
        <authorList>
            <person name="Sorbara M.T."/>
            <person name="Littmann E.R."/>
            <person name="Fontana E."/>
            <person name="Moody T.U."/>
            <person name="Kohout C.E."/>
            <person name="Gjonbalaj M."/>
            <person name="Eaton V."/>
            <person name="Seok R."/>
            <person name="Leiner I.M."/>
            <person name="Pamer E.G."/>
        </authorList>
    </citation>
    <scope>NUCLEOTIDE SEQUENCE [LARGE SCALE GENOMIC DNA]</scope>
    <source>
        <strain evidence="1 2">MSK.15.26</strain>
    </source>
</reference>
<evidence type="ECO:0000313" key="1">
    <source>
        <dbReference type="EMBL" id="NSJ85800.1"/>
    </source>
</evidence>
<dbReference type="EMBL" id="JAAITA010000005">
    <property type="protein sequence ID" value="NSJ85800.1"/>
    <property type="molecule type" value="Genomic_DNA"/>
</dbReference>